<evidence type="ECO:0000259" key="3">
    <source>
        <dbReference type="PROSITE" id="PS50883"/>
    </source>
</evidence>
<dbReference type="CDD" id="cd01949">
    <property type="entry name" value="GGDEF"/>
    <property type="match status" value="1"/>
</dbReference>
<evidence type="ECO:0008006" key="7">
    <source>
        <dbReference type="Google" id="ProtNLM"/>
    </source>
</evidence>
<organism evidence="5 6">
    <name type="scientific">Actinophytocola xanthii</name>
    <dbReference type="NCBI Taxonomy" id="1912961"/>
    <lineage>
        <taxon>Bacteria</taxon>
        <taxon>Bacillati</taxon>
        <taxon>Actinomycetota</taxon>
        <taxon>Actinomycetes</taxon>
        <taxon>Pseudonocardiales</taxon>
        <taxon>Pseudonocardiaceae</taxon>
    </lineage>
</organism>
<dbReference type="NCBIfam" id="TIGR00229">
    <property type="entry name" value="sensory_box"/>
    <property type="match status" value="1"/>
</dbReference>
<dbReference type="SUPFAM" id="SSF55073">
    <property type="entry name" value="Nucleotide cyclase"/>
    <property type="match status" value="1"/>
</dbReference>
<dbReference type="InterPro" id="IPR000160">
    <property type="entry name" value="GGDEF_dom"/>
</dbReference>
<dbReference type="PANTHER" id="PTHR44757">
    <property type="entry name" value="DIGUANYLATE CYCLASE DGCP"/>
    <property type="match status" value="1"/>
</dbReference>
<dbReference type="SMART" id="SM00267">
    <property type="entry name" value="GGDEF"/>
    <property type="match status" value="1"/>
</dbReference>
<keyword evidence="6" id="KW-1185">Reference proteome</keyword>
<dbReference type="PROSITE" id="PS50883">
    <property type="entry name" value="EAL"/>
    <property type="match status" value="1"/>
</dbReference>
<dbReference type="RefSeq" id="WP_075123591.1">
    <property type="nucleotide sequence ID" value="NZ_MSIE01000001.1"/>
</dbReference>
<dbReference type="GO" id="GO:0006979">
    <property type="term" value="P:response to oxidative stress"/>
    <property type="evidence" value="ECO:0007669"/>
    <property type="project" value="InterPro"/>
</dbReference>
<gene>
    <name evidence="5" type="ORF">BU204_01140</name>
</gene>
<dbReference type="STRING" id="1912961.BU204_01140"/>
<dbReference type="InterPro" id="IPR000014">
    <property type="entry name" value="PAS"/>
</dbReference>
<dbReference type="InterPro" id="IPR029787">
    <property type="entry name" value="Nucleotide_cyclase"/>
</dbReference>
<proteinExistence type="predicted"/>
<dbReference type="PROSITE" id="PS50112">
    <property type="entry name" value="PAS"/>
    <property type="match status" value="1"/>
</dbReference>
<evidence type="ECO:0000259" key="1">
    <source>
        <dbReference type="PROSITE" id="PS50112"/>
    </source>
</evidence>
<evidence type="ECO:0000259" key="2">
    <source>
        <dbReference type="PROSITE" id="PS50873"/>
    </source>
</evidence>
<dbReference type="Pfam" id="PF00563">
    <property type="entry name" value="EAL"/>
    <property type="match status" value="1"/>
</dbReference>
<name>A0A1Q8CYW0_9PSEU</name>
<dbReference type="AlphaFoldDB" id="A0A1Q8CYW0"/>
<dbReference type="GO" id="GO:0020037">
    <property type="term" value="F:heme binding"/>
    <property type="evidence" value="ECO:0007669"/>
    <property type="project" value="InterPro"/>
</dbReference>
<dbReference type="SUPFAM" id="SSF55785">
    <property type="entry name" value="PYP-like sensor domain (PAS domain)"/>
    <property type="match status" value="1"/>
</dbReference>
<dbReference type="CDD" id="cd01948">
    <property type="entry name" value="EAL"/>
    <property type="match status" value="1"/>
</dbReference>
<dbReference type="SUPFAM" id="SSF141868">
    <property type="entry name" value="EAL domain-like"/>
    <property type="match status" value="1"/>
</dbReference>
<dbReference type="InterPro" id="IPR001633">
    <property type="entry name" value="EAL_dom"/>
</dbReference>
<dbReference type="EMBL" id="MSIE01000001">
    <property type="protein sequence ID" value="OLF19557.1"/>
    <property type="molecule type" value="Genomic_DNA"/>
</dbReference>
<dbReference type="InterPro" id="IPR043128">
    <property type="entry name" value="Rev_trsase/Diguanyl_cyclase"/>
</dbReference>
<dbReference type="CDD" id="cd00130">
    <property type="entry name" value="PAS"/>
    <property type="match status" value="1"/>
</dbReference>
<evidence type="ECO:0000313" key="6">
    <source>
        <dbReference type="Proteomes" id="UP000185596"/>
    </source>
</evidence>
<dbReference type="Proteomes" id="UP000185596">
    <property type="component" value="Unassembled WGS sequence"/>
</dbReference>
<dbReference type="SMART" id="SM00052">
    <property type="entry name" value="EAL"/>
    <property type="match status" value="1"/>
</dbReference>
<accession>A0A1Q8CYW0</accession>
<protein>
    <recommendedName>
        <fullName evidence="7">GGDEF domain-containing protein</fullName>
    </recommendedName>
</protein>
<dbReference type="NCBIfam" id="TIGR00254">
    <property type="entry name" value="GGDEF"/>
    <property type="match status" value="1"/>
</dbReference>
<dbReference type="PROSITE" id="PS50873">
    <property type="entry name" value="PEROXIDASE_4"/>
    <property type="match status" value="1"/>
</dbReference>
<sequence>MRDRDPSPSVANVDQETFADGWWAALGAEAPASQEAPERLAVLAERLAASLGQEPFPEEVPREVGRDLAGQGLSPSALRSSIEFLATSLVPPSGSMSGPDGRARAACLLGALAEGYAERRADSPESIGNLFENSTLGFALVDDRGALRKANAALGELAGRSPEELVGADVTALFAADGAHVDLALGKEVRTDAWLVGAGGESTAVVLEVTPLNSARRALVAVSVDETRSLRGALIRQSLNDAVTGLPNRPQFLGWLERAFAEGGAATVGLVHFDVDGFHVVNNALGHEAGDRVLSSVARRLRSACEPLGPVARTGADEFTLLVESPRNTLRLVELVEEVDELLAEPVYVDGAGVGVTVSVGISLRSTRGTTPGEVLRSAEVSARWSKEDGRARWTLYDPQRDARERERFTLAASVAGALEEGDIEVCYLPVFALPDRSLTAVEGMLRWNHPELGVLSQQRFLELSEVTGSAIRLGYRILEETCTVAAGWLAEFGERAPRAAVPLSLRQSREPELAATVRHILDVAALPPQRLQLLVEDDVLMALDPDQLEELDILVSSGVAIVREQRGGGRFDALADPGVPLRGLRVDGSVVRGLDEDAGSVVRSAVEGMLAWAVQTLEMDLIARGVRSASEAEALTALGVDAAQGPYFGGELTADEVRALLGQPN</sequence>
<feature type="domain" description="PAS" evidence="1">
    <location>
        <begin position="123"/>
        <end position="167"/>
    </location>
</feature>
<dbReference type="OrthoDB" id="3672737at2"/>
<dbReference type="Pfam" id="PF00990">
    <property type="entry name" value="GGDEF"/>
    <property type="match status" value="1"/>
</dbReference>
<comment type="caution">
    <text evidence="5">The sequence shown here is derived from an EMBL/GenBank/DDBJ whole genome shotgun (WGS) entry which is preliminary data.</text>
</comment>
<dbReference type="GO" id="GO:0004601">
    <property type="term" value="F:peroxidase activity"/>
    <property type="evidence" value="ECO:0007669"/>
    <property type="project" value="InterPro"/>
</dbReference>
<dbReference type="InterPro" id="IPR052155">
    <property type="entry name" value="Biofilm_reg_signaling"/>
</dbReference>
<feature type="domain" description="Plant heme peroxidase family profile" evidence="2">
    <location>
        <begin position="106"/>
        <end position="320"/>
    </location>
</feature>
<dbReference type="PANTHER" id="PTHR44757:SF2">
    <property type="entry name" value="BIOFILM ARCHITECTURE MAINTENANCE PROTEIN MBAA"/>
    <property type="match status" value="1"/>
</dbReference>
<dbReference type="SMART" id="SM00091">
    <property type="entry name" value="PAS"/>
    <property type="match status" value="1"/>
</dbReference>
<dbReference type="InterPro" id="IPR035919">
    <property type="entry name" value="EAL_sf"/>
</dbReference>
<dbReference type="Gene3D" id="3.30.450.20">
    <property type="entry name" value="PAS domain"/>
    <property type="match status" value="1"/>
</dbReference>
<feature type="domain" description="EAL" evidence="3">
    <location>
        <begin position="408"/>
        <end position="666"/>
    </location>
</feature>
<reference evidence="5 6" key="1">
    <citation type="submission" date="2016-12" db="EMBL/GenBank/DDBJ databases">
        <title>The draft genome sequence of Actinophytocola sp. 11-183.</title>
        <authorList>
            <person name="Wang W."/>
            <person name="Yuan L."/>
        </authorList>
    </citation>
    <scope>NUCLEOTIDE SEQUENCE [LARGE SCALE GENOMIC DNA]</scope>
    <source>
        <strain evidence="5 6">11-183</strain>
    </source>
</reference>
<dbReference type="Gene3D" id="3.20.20.450">
    <property type="entry name" value="EAL domain"/>
    <property type="match status" value="1"/>
</dbReference>
<evidence type="ECO:0000313" key="5">
    <source>
        <dbReference type="EMBL" id="OLF19557.1"/>
    </source>
</evidence>
<feature type="domain" description="GGDEF" evidence="4">
    <location>
        <begin position="266"/>
        <end position="399"/>
    </location>
</feature>
<dbReference type="PROSITE" id="PS50887">
    <property type="entry name" value="GGDEF"/>
    <property type="match status" value="1"/>
</dbReference>
<dbReference type="InterPro" id="IPR035965">
    <property type="entry name" value="PAS-like_dom_sf"/>
</dbReference>
<evidence type="ECO:0000259" key="4">
    <source>
        <dbReference type="PROSITE" id="PS50887"/>
    </source>
</evidence>
<dbReference type="Gene3D" id="3.30.70.270">
    <property type="match status" value="1"/>
</dbReference>
<dbReference type="InterPro" id="IPR002016">
    <property type="entry name" value="Haem_peroxidase"/>
</dbReference>